<dbReference type="AlphaFoldDB" id="A0A0E9V439"/>
<evidence type="ECO:0000313" key="1">
    <source>
        <dbReference type="EMBL" id="JAH72741.1"/>
    </source>
</evidence>
<name>A0A0E9V439_ANGAN</name>
<organism evidence="1">
    <name type="scientific">Anguilla anguilla</name>
    <name type="common">European freshwater eel</name>
    <name type="synonym">Muraena anguilla</name>
    <dbReference type="NCBI Taxonomy" id="7936"/>
    <lineage>
        <taxon>Eukaryota</taxon>
        <taxon>Metazoa</taxon>
        <taxon>Chordata</taxon>
        <taxon>Craniata</taxon>
        <taxon>Vertebrata</taxon>
        <taxon>Euteleostomi</taxon>
        <taxon>Actinopterygii</taxon>
        <taxon>Neopterygii</taxon>
        <taxon>Teleostei</taxon>
        <taxon>Anguilliformes</taxon>
        <taxon>Anguillidae</taxon>
        <taxon>Anguilla</taxon>
    </lineage>
</organism>
<dbReference type="EMBL" id="GBXM01035836">
    <property type="protein sequence ID" value="JAH72741.1"/>
    <property type="molecule type" value="Transcribed_RNA"/>
</dbReference>
<proteinExistence type="predicted"/>
<reference evidence="1" key="2">
    <citation type="journal article" date="2015" name="Fish Shellfish Immunol.">
        <title>Early steps in the European eel (Anguilla anguilla)-Vibrio vulnificus interaction in the gills: Role of the RtxA13 toxin.</title>
        <authorList>
            <person name="Callol A."/>
            <person name="Pajuelo D."/>
            <person name="Ebbesson L."/>
            <person name="Teles M."/>
            <person name="MacKenzie S."/>
            <person name="Amaro C."/>
        </authorList>
    </citation>
    <scope>NUCLEOTIDE SEQUENCE</scope>
</reference>
<accession>A0A0E9V439</accession>
<reference evidence="1" key="1">
    <citation type="submission" date="2014-11" db="EMBL/GenBank/DDBJ databases">
        <authorList>
            <person name="Amaro Gonzalez C."/>
        </authorList>
    </citation>
    <scope>NUCLEOTIDE SEQUENCE</scope>
</reference>
<sequence>MRGPPPTPRQKRKVCCYAYILQSGTVKHTYGSITEENNVR</sequence>
<protein>
    <submittedName>
        <fullName evidence="1">Uncharacterized protein</fullName>
    </submittedName>
</protein>